<dbReference type="GeneID" id="7446008"/>
<keyword evidence="1" id="KW-0732">Signal</keyword>
<dbReference type="HOGENOM" id="CLU_435835_0_0_1"/>
<organism evidence="2 3">
    <name type="scientific">Thalassiosira pseudonana</name>
    <name type="common">Marine diatom</name>
    <name type="synonym">Cyclotella nana</name>
    <dbReference type="NCBI Taxonomy" id="35128"/>
    <lineage>
        <taxon>Eukaryota</taxon>
        <taxon>Sar</taxon>
        <taxon>Stramenopiles</taxon>
        <taxon>Ochrophyta</taxon>
        <taxon>Bacillariophyta</taxon>
        <taxon>Coscinodiscophyceae</taxon>
        <taxon>Thalassiosirophycidae</taxon>
        <taxon>Thalassiosirales</taxon>
        <taxon>Thalassiosiraceae</taxon>
        <taxon>Thalassiosira</taxon>
    </lineage>
</organism>
<feature type="signal peptide" evidence="1">
    <location>
        <begin position="1"/>
        <end position="22"/>
    </location>
</feature>
<dbReference type="RefSeq" id="XP_002297430.1">
    <property type="nucleotide sequence ID" value="XM_002297394.1"/>
</dbReference>
<dbReference type="KEGG" id="tps:THAPSDRAFT_bd861"/>
<accession>B8LEH9</accession>
<dbReference type="Proteomes" id="UP000001449">
    <property type="component" value="Unassembled WGS sequence"/>
</dbReference>
<sequence>MRLPSLTLLSTLFAASFIQTTCTTIEEVANILPPTSTITPISCGTSFPDVPETNTIDTTTNKYVCIYTAGTTPGVVFSPSHNFDSIVEKMRVYADNDCPVCDAVSYKIEGRVDDSSTWVDISEGDLPWKGADPTPPRNAAGVTINSSYANGDSSLSFTEVAFTNTDTYREYRVTFPERRDNSAPWMVGEIELVGKILTEEMPTLAPTLSPSFSPTLETGGNVKVPNVLDTTATVNSFNCLGDDFPPQFAFDETTKKFLCVQTGGNGGIIVAPSHGQSSIVRKVRIYADDNCAACDVTEVQIDGRNSASDAWTLVARGELPWIAETNPPPARNAANAPIVSTFDSVGAGLVYTERTFENQDAYKEYRVTALQVRTTGAPMTIGEIELVGLLIPVTGVDPTISPTLSPSLLPTLSPSFSPTLETGGNVKVPNVLDTTATVNSFNCLGDDFPPQFAFDETTKKFLCVQTGGNGGIIVAPSHGQSSIVRKVRIYADDNCAACDVTEVQIDGRNSASDAWTLVARGELPWIAETNPPPARNAANAPIVSTFDSVGAGLVYTERTFDNQDAYKEYRVTALQVRTTGAPMTIGEIELVGLLIPDDATDQPTVSPTASPVIGLDPTMVSTVLSCAP</sequence>
<evidence type="ECO:0000313" key="2">
    <source>
        <dbReference type="EMBL" id="EED86247.1"/>
    </source>
</evidence>
<reference evidence="2 3" key="1">
    <citation type="journal article" date="2004" name="Science">
        <title>The genome of the diatom Thalassiosira pseudonana: ecology, evolution, and metabolism.</title>
        <authorList>
            <person name="Armbrust E.V."/>
            <person name="Berges J.A."/>
            <person name="Bowler C."/>
            <person name="Green B.R."/>
            <person name="Martinez D."/>
            <person name="Putnam N.H."/>
            <person name="Zhou S."/>
            <person name="Allen A.E."/>
            <person name="Apt K.E."/>
            <person name="Bechner M."/>
            <person name="Brzezinski M.A."/>
            <person name="Chaal B.K."/>
            <person name="Chiovitti A."/>
            <person name="Davis A.K."/>
            <person name="Demarest M.S."/>
            <person name="Detter J.C."/>
            <person name="Glavina T."/>
            <person name="Goodstein D."/>
            <person name="Hadi M.Z."/>
            <person name="Hellsten U."/>
            <person name="Hildebrand M."/>
            <person name="Jenkins B.D."/>
            <person name="Jurka J."/>
            <person name="Kapitonov V.V."/>
            <person name="Kroger N."/>
            <person name="Lau W.W."/>
            <person name="Lane T.W."/>
            <person name="Larimer F.W."/>
            <person name="Lippmeier J.C."/>
            <person name="Lucas S."/>
            <person name="Medina M."/>
            <person name="Montsant A."/>
            <person name="Obornik M."/>
            <person name="Parker M.S."/>
            <person name="Palenik B."/>
            <person name="Pazour G.J."/>
            <person name="Richardson P.M."/>
            <person name="Rynearson T.A."/>
            <person name="Saito M.A."/>
            <person name="Schwartz D.C."/>
            <person name="Thamatrakoln K."/>
            <person name="Valentin K."/>
            <person name="Vardi A."/>
            <person name="Wilkerson F.P."/>
            <person name="Rokhsar D.S."/>
        </authorList>
    </citation>
    <scope>NUCLEOTIDE SEQUENCE [LARGE SCALE GENOMIC DNA]</scope>
    <source>
        <strain evidence="2 3">CCMP1335</strain>
    </source>
</reference>
<evidence type="ECO:0000256" key="1">
    <source>
        <dbReference type="SAM" id="SignalP"/>
    </source>
</evidence>
<dbReference type="EMBL" id="DS999441">
    <property type="protein sequence ID" value="EED86247.1"/>
    <property type="molecule type" value="Genomic_DNA"/>
</dbReference>
<dbReference type="InParanoid" id="B8LEH9"/>
<protein>
    <recommendedName>
        <fullName evidence="4">Expansin-like EG45 domain-containing protein</fullName>
    </recommendedName>
</protein>
<name>B8LEH9_THAPS</name>
<gene>
    <name evidence="2" type="ORF">THAPSDRAFT_bd861</name>
</gene>
<feature type="chain" id="PRO_5002874202" description="Expansin-like EG45 domain-containing protein" evidence="1">
    <location>
        <begin position="23"/>
        <end position="628"/>
    </location>
</feature>
<keyword evidence="3" id="KW-1185">Reference proteome</keyword>
<dbReference type="AlphaFoldDB" id="B8LEH9"/>
<evidence type="ECO:0000313" key="3">
    <source>
        <dbReference type="Proteomes" id="UP000001449"/>
    </source>
</evidence>
<dbReference type="OMA" id="PWIAETN"/>
<proteinExistence type="predicted"/>
<reference evidence="2 3" key="2">
    <citation type="journal article" date="2008" name="Nature">
        <title>The Phaeodactylum genome reveals the evolutionary history of diatom genomes.</title>
        <authorList>
            <person name="Bowler C."/>
            <person name="Allen A.E."/>
            <person name="Badger J.H."/>
            <person name="Grimwood J."/>
            <person name="Jabbari K."/>
            <person name="Kuo A."/>
            <person name="Maheswari U."/>
            <person name="Martens C."/>
            <person name="Maumus F."/>
            <person name="Otillar R.P."/>
            <person name="Rayko E."/>
            <person name="Salamov A."/>
            <person name="Vandepoele K."/>
            <person name="Beszteri B."/>
            <person name="Gruber A."/>
            <person name="Heijde M."/>
            <person name="Katinka M."/>
            <person name="Mock T."/>
            <person name="Valentin K."/>
            <person name="Verret F."/>
            <person name="Berges J.A."/>
            <person name="Brownlee C."/>
            <person name="Cadoret J.P."/>
            <person name="Chiovitti A."/>
            <person name="Choi C.J."/>
            <person name="Coesel S."/>
            <person name="De Martino A."/>
            <person name="Detter J.C."/>
            <person name="Durkin C."/>
            <person name="Falciatore A."/>
            <person name="Fournet J."/>
            <person name="Haruta M."/>
            <person name="Huysman M.J."/>
            <person name="Jenkins B.D."/>
            <person name="Jiroutova K."/>
            <person name="Jorgensen R.E."/>
            <person name="Joubert Y."/>
            <person name="Kaplan A."/>
            <person name="Kroger N."/>
            <person name="Kroth P.G."/>
            <person name="La Roche J."/>
            <person name="Lindquist E."/>
            <person name="Lommer M."/>
            <person name="Martin-Jezequel V."/>
            <person name="Lopez P.J."/>
            <person name="Lucas S."/>
            <person name="Mangogna M."/>
            <person name="McGinnis K."/>
            <person name="Medlin L.K."/>
            <person name="Montsant A."/>
            <person name="Oudot-Le Secq M.P."/>
            <person name="Napoli C."/>
            <person name="Obornik M."/>
            <person name="Parker M.S."/>
            <person name="Petit J.L."/>
            <person name="Porcel B.M."/>
            <person name="Poulsen N."/>
            <person name="Robison M."/>
            <person name="Rychlewski L."/>
            <person name="Rynearson T.A."/>
            <person name="Schmutz J."/>
            <person name="Shapiro H."/>
            <person name="Siaut M."/>
            <person name="Stanley M."/>
            <person name="Sussman M.R."/>
            <person name="Taylor A.R."/>
            <person name="Vardi A."/>
            <person name="von Dassow P."/>
            <person name="Vyverman W."/>
            <person name="Willis A."/>
            <person name="Wyrwicz L.S."/>
            <person name="Rokhsar D.S."/>
            <person name="Weissenbach J."/>
            <person name="Armbrust E.V."/>
            <person name="Green B.R."/>
            <person name="Van de Peer Y."/>
            <person name="Grigoriev I.V."/>
        </authorList>
    </citation>
    <scope>NUCLEOTIDE SEQUENCE [LARGE SCALE GENOMIC DNA]</scope>
    <source>
        <strain evidence="2 3">CCMP1335</strain>
    </source>
</reference>
<dbReference type="PaxDb" id="35128-Thapsdraft861"/>
<evidence type="ECO:0008006" key="4">
    <source>
        <dbReference type="Google" id="ProtNLM"/>
    </source>
</evidence>